<dbReference type="STRING" id="760192.Halhy_1765"/>
<name>F4L2X3_HALH1</name>
<sequence length="74" mass="8953">MKHSYAAYFFHHDDTTTRRFSRFALQKTRRLRRVVRSKTSCRRVVVVKKTFWRSQNSFLGFKKSELIDLTLNPT</sequence>
<organism evidence="1 2">
    <name type="scientific">Haliscomenobacter hydrossis (strain ATCC 27775 / DSM 1100 / LMG 10767 / O)</name>
    <dbReference type="NCBI Taxonomy" id="760192"/>
    <lineage>
        <taxon>Bacteria</taxon>
        <taxon>Pseudomonadati</taxon>
        <taxon>Bacteroidota</taxon>
        <taxon>Saprospiria</taxon>
        <taxon>Saprospirales</taxon>
        <taxon>Haliscomenobacteraceae</taxon>
        <taxon>Haliscomenobacter</taxon>
    </lineage>
</organism>
<dbReference type="AlphaFoldDB" id="F4L2X3"/>
<evidence type="ECO:0000313" key="1">
    <source>
        <dbReference type="EMBL" id="AEE49653.1"/>
    </source>
</evidence>
<dbReference type="HOGENOM" id="CLU_2682675_0_0_10"/>
<protein>
    <submittedName>
        <fullName evidence="1">Uncharacterized protein</fullName>
    </submittedName>
</protein>
<proteinExistence type="predicted"/>
<reference key="2">
    <citation type="submission" date="2011-04" db="EMBL/GenBank/DDBJ databases">
        <title>Complete sequence of chromosome of Haliscomenobacter hydrossis DSM 1100.</title>
        <authorList>
            <consortium name="US DOE Joint Genome Institute (JGI-PGF)"/>
            <person name="Lucas S."/>
            <person name="Han J."/>
            <person name="Lapidus A."/>
            <person name="Bruce D."/>
            <person name="Goodwin L."/>
            <person name="Pitluck S."/>
            <person name="Peters L."/>
            <person name="Kyrpides N."/>
            <person name="Mavromatis K."/>
            <person name="Ivanova N."/>
            <person name="Ovchinnikova G."/>
            <person name="Pagani I."/>
            <person name="Daligault H."/>
            <person name="Detter J.C."/>
            <person name="Han C."/>
            <person name="Land M."/>
            <person name="Hauser L."/>
            <person name="Markowitz V."/>
            <person name="Cheng J.-F."/>
            <person name="Hugenholtz P."/>
            <person name="Woyke T."/>
            <person name="Wu D."/>
            <person name="Verbarg S."/>
            <person name="Frueling A."/>
            <person name="Brambilla E."/>
            <person name="Klenk H.-P."/>
            <person name="Eisen J.A."/>
        </authorList>
    </citation>
    <scope>NUCLEOTIDE SEQUENCE</scope>
    <source>
        <strain>DSM 1100</strain>
    </source>
</reference>
<evidence type="ECO:0000313" key="2">
    <source>
        <dbReference type="Proteomes" id="UP000008461"/>
    </source>
</evidence>
<dbReference type="EMBL" id="CP002691">
    <property type="protein sequence ID" value="AEE49653.1"/>
    <property type="molecule type" value="Genomic_DNA"/>
</dbReference>
<gene>
    <name evidence="1" type="ordered locus">Halhy_1765</name>
</gene>
<reference evidence="1 2" key="1">
    <citation type="journal article" date="2011" name="Stand. Genomic Sci.">
        <title>Complete genome sequence of Haliscomenobacter hydrossis type strain (O).</title>
        <authorList>
            <consortium name="US DOE Joint Genome Institute (JGI-PGF)"/>
            <person name="Daligault H."/>
            <person name="Lapidus A."/>
            <person name="Zeytun A."/>
            <person name="Nolan M."/>
            <person name="Lucas S."/>
            <person name="Del Rio T.G."/>
            <person name="Tice H."/>
            <person name="Cheng J.F."/>
            <person name="Tapia R."/>
            <person name="Han C."/>
            <person name="Goodwin L."/>
            <person name="Pitluck S."/>
            <person name="Liolios K."/>
            <person name="Pagani I."/>
            <person name="Ivanova N."/>
            <person name="Huntemann M."/>
            <person name="Mavromatis K."/>
            <person name="Mikhailova N."/>
            <person name="Pati A."/>
            <person name="Chen A."/>
            <person name="Palaniappan K."/>
            <person name="Land M."/>
            <person name="Hauser L."/>
            <person name="Brambilla E.M."/>
            <person name="Rohde M."/>
            <person name="Verbarg S."/>
            <person name="Goker M."/>
            <person name="Bristow J."/>
            <person name="Eisen J.A."/>
            <person name="Markowitz V."/>
            <person name="Hugenholtz P."/>
            <person name="Kyrpides N.C."/>
            <person name="Klenk H.P."/>
            <person name="Woyke T."/>
        </authorList>
    </citation>
    <scope>NUCLEOTIDE SEQUENCE [LARGE SCALE GENOMIC DNA]</scope>
    <source>
        <strain evidence="2">ATCC 27775 / DSM 1100 / LMG 10767 / O</strain>
    </source>
</reference>
<dbReference type="KEGG" id="hhy:Halhy_1765"/>
<dbReference type="RefSeq" id="WP_013764206.1">
    <property type="nucleotide sequence ID" value="NC_015510.1"/>
</dbReference>
<accession>F4L2X3</accession>
<keyword evidence="2" id="KW-1185">Reference proteome</keyword>
<dbReference type="Proteomes" id="UP000008461">
    <property type="component" value="Chromosome"/>
</dbReference>